<dbReference type="SUPFAM" id="SSF48452">
    <property type="entry name" value="TPR-like"/>
    <property type="match status" value="1"/>
</dbReference>
<dbReference type="Gene3D" id="3.30.160.60">
    <property type="entry name" value="Classic Zinc Finger"/>
    <property type="match status" value="2"/>
</dbReference>
<feature type="domain" description="C2H2-type" evidence="2">
    <location>
        <begin position="715"/>
        <end position="742"/>
    </location>
</feature>
<dbReference type="InterPro" id="IPR013087">
    <property type="entry name" value="Znf_C2H2_type"/>
</dbReference>
<feature type="domain" description="C2H2-type" evidence="2">
    <location>
        <begin position="775"/>
        <end position="802"/>
    </location>
</feature>
<dbReference type="SUPFAM" id="SSF57667">
    <property type="entry name" value="beta-beta-alpha zinc fingers"/>
    <property type="match status" value="1"/>
</dbReference>
<dbReference type="SMART" id="SM00355">
    <property type="entry name" value="ZnF_C2H2"/>
    <property type="match status" value="3"/>
</dbReference>
<name>A0A9P9E5R7_9HYPO</name>
<dbReference type="GO" id="GO:0008270">
    <property type="term" value="F:zinc ion binding"/>
    <property type="evidence" value="ECO:0007669"/>
    <property type="project" value="UniProtKB-KW"/>
</dbReference>
<dbReference type="Gene3D" id="1.25.40.10">
    <property type="entry name" value="Tetratricopeptide repeat domain"/>
    <property type="match status" value="1"/>
</dbReference>
<evidence type="ECO:0000256" key="1">
    <source>
        <dbReference type="PROSITE-ProRule" id="PRU00042"/>
    </source>
</evidence>
<dbReference type="Proteomes" id="UP000738349">
    <property type="component" value="Unassembled WGS sequence"/>
</dbReference>
<dbReference type="InterPro" id="IPR036236">
    <property type="entry name" value="Znf_C2H2_sf"/>
</dbReference>
<keyword evidence="1" id="KW-0479">Metal-binding</keyword>
<dbReference type="FunFam" id="1.25.40.10:FF:000202">
    <property type="entry name" value="Unplaced genomic scaffold supercont1.7, whole genome shotgun sequence"/>
    <property type="match status" value="1"/>
</dbReference>
<dbReference type="GO" id="GO:0042162">
    <property type="term" value="F:telomeric DNA binding"/>
    <property type="evidence" value="ECO:0007669"/>
    <property type="project" value="TreeGrafter"/>
</dbReference>
<dbReference type="GO" id="GO:0070034">
    <property type="term" value="F:telomerase RNA binding"/>
    <property type="evidence" value="ECO:0007669"/>
    <property type="project" value="TreeGrafter"/>
</dbReference>
<dbReference type="PANTHER" id="PTHR15696:SF0">
    <property type="entry name" value="TELOMERASE-BINDING PROTEIN EST1A"/>
    <property type="match status" value="1"/>
</dbReference>
<accession>A0A9P9E5R7</accession>
<dbReference type="PROSITE" id="PS50157">
    <property type="entry name" value="ZINC_FINGER_C2H2_2"/>
    <property type="match status" value="2"/>
</dbReference>
<sequence length="802" mass="91222">MIETKCIEVDKAQQESDRELNNEQWQALVALHRTLLHEHHDFFLASQHPSARLPLRRLAAKYAMPARMWRHGIHSFLELMRHRLPHSLEHMLTFLYLAYIMLALLYETVPAFEETWIECLGDLGRYRRMAIEDDDFKDREMWTSISRCWYLRASHNAPNIGRLYHHLAILCRPNPIKQLLYYTKSLCAPIPYLSAQESIMTVPMFDGIPFPRRLSTLDATFLQAHAMLFAQRDYENFNGVMERFLRRLEDDQNQLKVRTYMTPRHPLALITCNSLLGYGNEKRILLRSEDETDSACDTEETIDKSEDVFDTTQLKQLDHACTLAERIDTILMLRVGDPDILEYLHVRLIFMLQIAHDPFAMSYLENWFPWGLAAMCLNAVAISVPSVETIQTDSFPRPSGNDNHVLCEDWQMRGLFWTEKYFPADWFANEVDFDSVVDGYKQPTPARYREERVLFVGRCLAESPAPLLFDPEMNLFTSTLEEPPAECGPIPRQAISPGITQSQNGQASTLQNTKVEVRMTSTDEIDETLLGLDTQEAAKSSVAQNTRLAQPGRGISQTIVEQSDVASVIPRTPSAGTSTGTTYETLLKAPQQVMNCMGTSENTEVTSTHQTEVNVINATTSKSHGTKIKTLTSIAYPEPSVRQGQTDCATVIPRKAEDIMDSHGKDSLQLPITEVQQAEQAATGPVKKTSTSRDISTTEVPLVKKPAPFGQSTSFPCAHCACIFRRACDLNKHASKHTKPVKCGITGCQKTCSTRRDLKRHQTAKHPERFDRERIPCDFPECGRFFARRDHMVRHKKAFHPS</sequence>
<dbReference type="AlphaFoldDB" id="A0A9P9E5R7"/>
<comment type="caution">
    <text evidence="3">The sequence shown here is derived from an EMBL/GenBank/DDBJ whole genome shotgun (WGS) entry which is preliminary data.</text>
</comment>
<reference evidence="3" key="1">
    <citation type="journal article" date="2021" name="Nat. Commun.">
        <title>Genetic determinants of endophytism in the Arabidopsis root mycobiome.</title>
        <authorList>
            <person name="Mesny F."/>
            <person name="Miyauchi S."/>
            <person name="Thiergart T."/>
            <person name="Pickel B."/>
            <person name="Atanasova L."/>
            <person name="Karlsson M."/>
            <person name="Huettel B."/>
            <person name="Barry K.W."/>
            <person name="Haridas S."/>
            <person name="Chen C."/>
            <person name="Bauer D."/>
            <person name="Andreopoulos W."/>
            <person name="Pangilinan J."/>
            <person name="LaButti K."/>
            <person name="Riley R."/>
            <person name="Lipzen A."/>
            <person name="Clum A."/>
            <person name="Drula E."/>
            <person name="Henrissat B."/>
            <person name="Kohler A."/>
            <person name="Grigoriev I.V."/>
            <person name="Martin F.M."/>
            <person name="Hacquard S."/>
        </authorList>
    </citation>
    <scope>NUCLEOTIDE SEQUENCE</scope>
    <source>
        <strain evidence="3">MPI-CAGE-AT-0147</strain>
    </source>
</reference>
<gene>
    <name evidence="3" type="ORF">EDB81DRAFT_728312</name>
</gene>
<evidence type="ECO:0000313" key="3">
    <source>
        <dbReference type="EMBL" id="KAH7131211.1"/>
    </source>
</evidence>
<organism evidence="3 4">
    <name type="scientific">Dactylonectria macrodidyma</name>
    <dbReference type="NCBI Taxonomy" id="307937"/>
    <lineage>
        <taxon>Eukaryota</taxon>
        <taxon>Fungi</taxon>
        <taxon>Dikarya</taxon>
        <taxon>Ascomycota</taxon>
        <taxon>Pezizomycotina</taxon>
        <taxon>Sordariomycetes</taxon>
        <taxon>Hypocreomycetidae</taxon>
        <taxon>Hypocreales</taxon>
        <taxon>Nectriaceae</taxon>
        <taxon>Dactylonectria</taxon>
    </lineage>
</organism>
<protein>
    <recommendedName>
        <fullName evidence="2">C2H2-type domain-containing protein</fullName>
    </recommendedName>
</protein>
<evidence type="ECO:0000259" key="2">
    <source>
        <dbReference type="PROSITE" id="PS50157"/>
    </source>
</evidence>
<keyword evidence="1" id="KW-0862">Zinc</keyword>
<evidence type="ECO:0000313" key="4">
    <source>
        <dbReference type="Proteomes" id="UP000738349"/>
    </source>
</evidence>
<dbReference type="InterPro" id="IPR011990">
    <property type="entry name" value="TPR-like_helical_dom_sf"/>
</dbReference>
<dbReference type="GO" id="GO:0005697">
    <property type="term" value="C:telomerase holoenzyme complex"/>
    <property type="evidence" value="ECO:0007669"/>
    <property type="project" value="TreeGrafter"/>
</dbReference>
<keyword evidence="1" id="KW-0863">Zinc-finger</keyword>
<dbReference type="InterPro" id="IPR045153">
    <property type="entry name" value="Est1/Ebs1-like"/>
</dbReference>
<proteinExistence type="predicted"/>
<dbReference type="PANTHER" id="PTHR15696">
    <property type="entry name" value="SMG-7 SUPPRESSOR WITH MORPHOLOGICAL EFFECT ON GENITALIA PROTEIN 7"/>
    <property type="match status" value="1"/>
</dbReference>
<dbReference type="PROSITE" id="PS00028">
    <property type="entry name" value="ZINC_FINGER_C2H2_1"/>
    <property type="match status" value="2"/>
</dbReference>
<dbReference type="GO" id="GO:0000184">
    <property type="term" value="P:nuclear-transcribed mRNA catabolic process, nonsense-mediated decay"/>
    <property type="evidence" value="ECO:0007669"/>
    <property type="project" value="TreeGrafter"/>
</dbReference>
<dbReference type="EMBL" id="JAGMUV010000017">
    <property type="protein sequence ID" value="KAH7131211.1"/>
    <property type="molecule type" value="Genomic_DNA"/>
</dbReference>
<dbReference type="OrthoDB" id="4180531at2759"/>
<keyword evidence="4" id="KW-1185">Reference proteome</keyword>